<dbReference type="OrthoDB" id="10256829at2759"/>
<reference evidence="7" key="1">
    <citation type="journal article" date="2023" name="Science">
        <title>Genome structures resolve the early diversification of teleost fishes.</title>
        <authorList>
            <person name="Parey E."/>
            <person name="Louis A."/>
            <person name="Montfort J."/>
            <person name="Bouchez O."/>
            <person name="Roques C."/>
            <person name="Iampietro C."/>
            <person name="Lluch J."/>
            <person name="Castinel A."/>
            <person name="Donnadieu C."/>
            <person name="Desvignes T."/>
            <person name="Floi Bucao C."/>
            <person name="Jouanno E."/>
            <person name="Wen M."/>
            <person name="Mejri S."/>
            <person name="Dirks R."/>
            <person name="Jansen H."/>
            <person name="Henkel C."/>
            <person name="Chen W.J."/>
            <person name="Zahm M."/>
            <person name="Cabau C."/>
            <person name="Klopp C."/>
            <person name="Thompson A.W."/>
            <person name="Robinson-Rechavi M."/>
            <person name="Braasch I."/>
            <person name="Lecointre G."/>
            <person name="Bobe J."/>
            <person name="Postlethwait J.H."/>
            <person name="Berthelot C."/>
            <person name="Roest Crollius H."/>
            <person name="Guiguen Y."/>
        </authorList>
    </citation>
    <scope>NUCLEOTIDE SEQUENCE</scope>
    <source>
        <strain evidence="7">WJC10195</strain>
    </source>
</reference>
<evidence type="ECO:0000313" key="7">
    <source>
        <dbReference type="EMBL" id="KAJ8333047.1"/>
    </source>
</evidence>
<evidence type="ECO:0000256" key="2">
    <source>
        <dbReference type="ARBA" id="ARBA00022525"/>
    </source>
</evidence>
<protein>
    <recommendedName>
        <fullName evidence="6">VWFA domain-containing protein</fullName>
    </recommendedName>
</protein>
<dbReference type="PANTHER" id="PTHR24020">
    <property type="entry name" value="COLLAGEN ALPHA"/>
    <property type="match status" value="1"/>
</dbReference>
<proteinExistence type="predicted"/>
<dbReference type="EMBL" id="JAINUF010000024">
    <property type="protein sequence ID" value="KAJ8333047.1"/>
    <property type="molecule type" value="Genomic_DNA"/>
</dbReference>
<keyword evidence="4" id="KW-0677">Repeat</keyword>
<keyword evidence="3" id="KW-0732">Signal</keyword>
<dbReference type="InterPro" id="IPR036465">
    <property type="entry name" value="vWFA_dom_sf"/>
</dbReference>
<evidence type="ECO:0000256" key="1">
    <source>
        <dbReference type="ARBA" id="ARBA00004613"/>
    </source>
</evidence>
<keyword evidence="8" id="KW-1185">Reference proteome</keyword>
<dbReference type="PANTHER" id="PTHR24020:SF87">
    <property type="entry name" value="COLLAGEN ALPHA-1(VI) CHAIN-LIKE"/>
    <property type="match status" value="1"/>
</dbReference>
<evidence type="ECO:0000259" key="6">
    <source>
        <dbReference type="PROSITE" id="PS50234"/>
    </source>
</evidence>
<evidence type="ECO:0000313" key="8">
    <source>
        <dbReference type="Proteomes" id="UP001152622"/>
    </source>
</evidence>
<comment type="caution">
    <text evidence="7">The sequence shown here is derived from an EMBL/GenBank/DDBJ whole genome shotgun (WGS) entry which is preliminary data.</text>
</comment>
<organism evidence="7 8">
    <name type="scientific">Synaphobranchus kaupii</name>
    <name type="common">Kaup's arrowtooth eel</name>
    <dbReference type="NCBI Taxonomy" id="118154"/>
    <lineage>
        <taxon>Eukaryota</taxon>
        <taxon>Metazoa</taxon>
        <taxon>Chordata</taxon>
        <taxon>Craniata</taxon>
        <taxon>Vertebrata</taxon>
        <taxon>Euteleostomi</taxon>
        <taxon>Actinopterygii</taxon>
        <taxon>Neopterygii</taxon>
        <taxon>Teleostei</taxon>
        <taxon>Anguilliformes</taxon>
        <taxon>Synaphobranchidae</taxon>
        <taxon>Synaphobranchus</taxon>
    </lineage>
</organism>
<dbReference type="AlphaFoldDB" id="A0A9Q1IAZ5"/>
<keyword evidence="2" id="KW-0964">Secreted</keyword>
<dbReference type="Proteomes" id="UP001152622">
    <property type="component" value="Chromosome 24"/>
</dbReference>
<name>A0A9Q1IAZ5_SYNKA</name>
<dbReference type="FunFam" id="3.40.50.410:FF:000004">
    <property type="entry name" value="collagen alpha-6(VI) chain"/>
    <property type="match status" value="1"/>
</dbReference>
<keyword evidence="5" id="KW-0325">Glycoprotein</keyword>
<evidence type="ECO:0000256" key="5">
    <source>
        <dbReference type="ARBA" id="ARBA00023180"/>
    </source>
</evidence>
<gene>
    <name evidence="7" type="ORF">SKAU_G00419430</name>
</gene>
<evidence type="ECO:0000256" key="3">
    <source>
        <dbReference type="ARBA" id="ARBA00022729"/>
    </source>
</evidence>
<evidence type="ECO:0000256" key="4">
    <source>
        <dbReference type="ARBA" id="ARBA00022737"/>
    </source>
</evidence>
<dbReference type="Pfam" id="PF00092">
    <property type="entry name" value="VWA"/>
    <property type="match status" value="1"/>
</dbReference>
<dbReference type="SMART" id="SM00327">
    <property type="entry name" value="VWA"/>
    <property type="match status" value="1"/>
</dbReference>
<dbReference type="InterPro" id="IPR050525">
    <property type="entry name" value="ECM_Assembly_Org"/>
</dbReference>
<dbReference type="Gene3D" id="3.40.50.410">
    <property type="entry name" value="von Willebrand factor, type A domain"/>
    <property type="match status" value="1"/>
</dbReference>
<dbReference type="PROSITE" id="PS50234">
    <property type="entry name" value="VWFA"/>
    <property type="match status" value="1"/>
</dbReference>
<dbReference type="SUPFAM" id="SSF53300">
    <property type="entry name" value="vWA-like"/>
    <property type="match status" value="1"/>
</dbReference>
<accession>A0A9Q1IAZ5</accession>
<comment type="subcellular location">
    <subcellularLocation>
        <location evidence="1">Secreted</location>
    </subcellularLocation>
</comment>
<feature type="domain" description="VWFA" evidence="6">
    <location>
        <begin position="27"/>
        <end position="202"/>
    </location>
</feature>
<dbReference type="InterPro" id="IPR002035">
    <property type="entry name" value="VWF_A"/>
</dbReference>
<dbReference type="PRINTS" id="PR00453">
    <property type="entry name" value="VWFADOMAIN"/>
</dbReference>
<dbReference type="GO" id="GO:0005576">
    <property type="term" value="C:extracellular region"/>
    <property type="evidence" value="ECO:0007669"/>
    <property type="project" value="UniProtKB-SubCell"/>
</dbReference>
<sequence length="234" mass="25492">MFMALGVVIESIPLELKARPCKTRVLDLVFVIDGSKSVGPENFELVKQFVNRIVDSLQIGVHSTRVGLVQYSSVVRTEFGLGQHSTKKAVKEAVNGTQYMAMGSMTGLALRHLLEKSFSAAEGARPPTASVPRIGIVFTDGQSQDYVSDHARSLKDQGVEMYAVGVGKVVEQDLLEIASKPHGEHCFYSADFSAMKSIAKTIKNRFCSGKAGQEEVDEEACGTRFFSCKSHRNG</sequence>